<feature type="domain" description="HTH cro/C1-type" evidence="3">
    <location>
        <begin position="7"/>
        <end position="61"/>
    </location>
</feature>
<keyword evidence="5" id="KW-1185">Reference proteome</keyword>
<dbReference type="PROSITE" id="PS50943">
    <property type="entry name" value="HTH_CROC1"/>
    <property type="match status" value="1"/>
</dbReference>
<gene>
    <name evidence="4" type="ORF">BSK56_24295</name>
</gene>
<dbReference type="Gene3D" id="1.10.260.40">
    <property type="entry name" value="lambda repressor-like DNA-binding domains"/>
    <property type="match status" value="1"/>
</dbReference>
<keyword evidence="1" id="KW-0238">DNA-binding</keyword>
<feature type="transmembrane region" description="Helical" evidence="2">
    <location>
        <begin position="118"/>
        <end position="145"/>
    </location>
</feature>
<dbReference type="PANTHER" id="PTHR46558">
    <property type="entry name" value="TRACRIPTIONAL REGULATORY PROTEIN-RELATED-RELATED"/>
    <property type="match status" value="1"/>
</dbReference>
<dbReference type="PANTHER" id="PTHR46558:SF13">
    <property type="entry name" value="HTH-TYPE TRANSCRIPTIONAL REGULATOR IMMR"/>
    <property type="match status" value="1"/>
</dbReference>
<dbReference type="RefSeq" id="WP_076113119.1">
    <property type="nucleotide sequence ID" value="NZ_MPTB01000036.1"/>
</dbReference>
<name>A0ABX3H164_PAEBO</name>
<keyword evidence="2" id="KW-1133">Transmembrane helix</keyword>
<sequence>MDFADELQGYRKQRGMSQENLAEVIGVSRQAVSKWESGQSNPEMDKMIALSEFFGVSMDHMVKEVSGNQEAVPPLVTGNFHADVTAKYHYEYKSKRTLFGIPLVHINVGRGIHVAKGVLAIGNIAVGGLSVGILSLGGLCFGALAGGMISIAGLALGLLLAIGGLAAGIIAIGGLAVGIFAIGGLSIGMFSLGGCAIASRIAIGGYASGHIAIGDVTKGAYTILVEQDHFSSIQAEQVRGLINQEYPRLWKPVAEGIIAIFE</sequence>
<dbReference type="EMBL" id="MPTB01000036">
    <property type="protein sequence ID" value="OMD43222.1"/>
    <property type="molecule type" value="Genomic_DNA"/>
</dbReference>
<accession>A0ABX3H164</accession>
<reference evidence="4 5" key="1">
    <citation type="submission" date="2016-10" db="EMBL/GenBank/DDBJ databases">
        <title>Paenibacillus species isolates.</title>
        <authorList>
            <person name="Beno S.M."/>
        </authorList>
    </citation>
    <scope>NUCLEOTIDE SEQUENCE [LARGE SCALE GENOMIC DNA]</scope>
    <source>
        <strain evidence="4 5">FSL H7-0744</strain>
    </source>
</reference>
<dbReference type="CDD" id="cd00093">
    <property type="entry name" value="HTH_XRE"/>
    <property type="match status" value="1"/>
</dbReference>
<keyword evidence="2" id="KW-0812">Transmembrane</keyword>
<evidence type="ECO:0000259" key="3">
    <source>
        <dbReference type="PROSITE" id="PS50943"/>
    </source>
</evidence>
<protein>
    <submittedName>
        <fullName evidence="4">Transcriptional regulator</fullName>
    </submittedName>
</protein>
<comment type="caution">
    <text evidence="4">The sequence shown here is derived from an EMBL/GenBank/DDBJ whole genome shotgun (WGS) entry which is preliminary data.</text>
</comment>
<feature type="transmembrane region" description="Helical" evidence="2">
    <location>
        <begin position="151"/>
        <end position="182"/>
    </location>
</feature>
<keyword evidence="2" id="KW-0472">Membrane</keyword>
<dbReference type="SMART" id="SM00530">
    <property type="entry name" value="HTH_XRE"/>
    <property type="match status" value="1"/>
</dbReference>
<evidence type="ECO:0000313" key="5">
    <source>
        <dbReference type="Proteomes" id="UP000187412"/>
    </source>
</evidence>
<evidence type="ECO:0000313" key="4">
    <source>
        <dbReference type="EMBL" id="OMD43222.1"/>
    </source>
</evidence>
<evidence type="ECO:0000256" key="2">
    <source>
        <dbReference type="SAM" id="Phobius"/>
    </source>
</evidence>
<dbReference type="Pfam" id="PF01381">
    <property type="entry name" value="HTH_3"/>
    <property type="match status" value="1"/>
</dbReference>
<organism evidence="4 5">
    <name type="scientific">Paenibacillus borealis</name>
    <dbReference type="NCBI Taxonomy" id="160799"/>
    <lineage>
        <taxon>Bacteria</taxon>
        <taxon>Bacillati</taxon>
        <taxon>Bacillota</taxon>
        <taxon>Bacilli</taxon>
        <taxon>Bacillales</taxon>
        <taxon>Paenibacillaceae</taxon>
        <taxon>Paenibacillus</taxon>
    </lineage>
</organism>
<dbReference type="Proteomes" id="UP000187412">
    <property type="component" value="Unassembled WGS sequence"/>
</dbReference>
<evidence type="ECO:0000256" key="1">
    <source>
        <dbReference type="ARBA" id="ARBA00023125"/>
    </source>
</evidence>
<dbReference type="InterPro" id="IPR010982">
    <property type="entry name" value="Lambda_DNA-bd_dom_sf"/>
</dbReference>
<dbReference type="InterPro" id="IPR001387">
    <property type="entry name" value="Cro/C1-type_HTH"/>
</dbReference>
<dbReference type="SUPFAM" id="SSF47413">
    <property type="entry name" value="lambda repressor-like DNA-binding domains"/>
    <property type="match status" value="1"/>
</dbReference>
<proteinExistence type="predicted"/>